<keyword evidence="2" id="KW-1185">Reference proteome</keyword>
<accession>A0AAE3AIS4</accession>
<proteinExistence type="predicted"/>
<dbReference type="Proteomes" id="UP001199424">
    <property type="component" value="Unassembled WGS sequence"/>
</dbReference>
<organism evidence="1 2">
    <name type="scientific">Hominenteromicrobium mulieris</name>
    <dbReference type="NCBI Taxonomy" id="2885357"/>
    <lineage>
        <taxon>Bacteria</taxon>
        <taxon>Bacillati</taxon>
        <taxon>Bacillota</taxon>
        <taxon>Clostridia</taxon>
        <taxon>Eubacteriales</taxon>
        <taxon>Oscillospiraceae</taxon>
        <taxon>Hominenteromicrobium</taxon>
    </lineage>
</organism>
<protein>
    <submittedName>
        <fullName evidence="1">DUF4364 family protein</fullName>
    </submittedName>
</protein>
<name>A0AAE3AIS4_9FIRM</name>
<dbReference type="EMBL" id="JAJEQC010000009">
    <property type="protein sequence ID" value="MCC2137325.1"/>
    <property type="molecule type" value="Genomic_DNA"/>
</dbReference>
<gene>
    <name evidence="1" type="ORF">LKD31_09895</name>
</gene>
<reference evidence="1" key="1">
    <citation type="submission" date="2021-10" db="EMBL/GenBank/DDBJ databases">
        <title>Anaerobic single-cell dispensing facilitates the cultivation of human gut bacteria.</title>
        <authorList>
            <person name="Afrizal A."/>
        </authorList>
    </citation>
    <scope>NUCLEOTIDE SEQUENCE</scope>
    <source>
        <strain evidence="1">CLA-AA-H250</strain>
    </source>
</reference>
<dbReference type="InterPro" id="IPR025374">
    <property type="entry name" value="DUF4364"/>
</dbReference>
<evidence type="ECO:0000313" key="2">
    <source>
        <dbReference type="Proteomes" id="UP001199424"/>
    </source>
</evidence>
<dbReference type="Pfam" id="PF14277">
    <property type="entry name" value="DUF4364"/>
    <property type="match status" value="1"/>
</dbReference>
<dbReference type="RefSeq" id="WP_176820162.1">
    <property type="nucleotide sequence ID" value="NZ_JAJEQC010000009.1"/>
</dbReference>
<dbReference type="AlphaFoldDB" id="A0AAE3AIS4"/>
<sequence length="191" mass="20898">MEYDAFTGGVAPGGLRSKSDIRILICYMLKSVNAPLSGDDIIKVLQEKSLANYFEASDALSALVSLGNVTREEDNTYVLTKRGKSVADDLEQLIPSSVRDKAVAAATALLASAKMERENVATIVRTENGYNVTCHISGGEMELMSLTVYVPDLYQAREVKKNFHRDPQRVYNLMLAALTGDDEMMKSAVNP</sequence>
<evidence type="ECO:0000313" key="1">
    <source>
        <dbReference type="EMBL" id="MCC2137325.1"/>
    </source>
</evidence>
<comment type="caution">
    <text evidence="1">The sequence shown here is derived from an EMBL/GenBank/DDBJ whole genome shotgun (WGS) entry which is preliminary data.</text>
</comment>